<evidence type="ECO:0000313" key="1">
    <source>
        <dbReference type="EMBL" id="MDB6258025.1"/>
    </source>
</evidence>
<reference evidence="1" key="2">
    <citation type="submission" date="2022-10" db="EMBL/GenBank/DDBJ databases">
        <authorList>
            <person name="Kostovova I."/>
            <person name="Moravkova M."/>
            <person name="Pechar R."/>
        </authorList>
    </citation>
    <scope>NUCLEOTIDE SEQUENCE</scope>
    <source>
        <strain evidence="1">M490A</strain>
    </source>
</reference>
<gene>
    <name evidence="1" type="ORF">ODU72_04940</name>
</gene>
<dbReference type="AlphaFoldDB" id="A0A9X4AAJ5"/>
<reference evidence="1" key="1">
    <citation type="journal article" date="2022" name="Microorganisms">
        <title>Antibiotic Susceptibility, Resistance Gene Determinants and Corresponding Genomic Regions in Lactobacillus amylovorus Isolates Derived from Wild Boars and Domestic Pigs.</title>
        <authorList>
            <person name="Moravkova M."/>
            <person name="Kostovova I."/>
            <person name="Kavanova K."/>
            <person name="Pechar R."/>
            <person name="Stanek S."/>
            <person name="Brychta A."/>
            <person name="Zeman M."/>
            <person name="Kubasova T."/>
        </authorList>
    </citation>
    <scope>NUCLEOTIDE SEQUENCE</scope>
    <source>
        <strain evidence="1">M490A</strain>
    </source>
</reference>
<protein>
    <submittedName>
        <fullName evidence="1">Uncharacterized protein</fullName>
    </submittedName>
</protein>
<proteinExistence type="predicted"/>
<sequence>MKNEMNRMQEFDSKIMFISRATRDLRQAEDSNDWQRVAELADQIKEHAQNISRSAYEMEMKINGSHLSKGYSTQR</sequence>
<evidence type="ECO:0000313" key="2">
    <source>
        <dbReference type="Proteomes" id="UP001141981"/>
    </source>
</evidence>
<dbReference type="Proteomes" id="UP001141981">
    <property type="component" value="Unassembled WGS sequence"/>
</dbReference>
<accession>A0A9X4AAJ5</accession>
<dbReference type="RefSeq" id="WP_271880778.1">
    <property type="nucleotide sequence ID" value="NZ_JAOTGY010000007.1"/>
</dbReference>
<name>A0A9X4AAJ5_LACAM</name>
<organism evidence="1 2">
    <name type="scientific">Lactobacillus amylovorus</name>
    <dbReference type="NCBI Taxonomy" id="1604"/>
    <lineage>
        <taxon>Bacteria</taxon>
        <taxon>Bacillati</taxon>
        <taxon>Bacillota</taxon>
        <taxon>Bacilli</taxon>
        <taxon>Lactobacillales</taxon>
        <taxon>Lactobacillaceae</taxon>
        <taxon>Lactobacillus</taxon>
    </lineage>
</organism>
<comment type="caution">
    <text evidence="1">The sequence shown here is derived from an EMBL/GenBank/DDBJ whole genome shotgun (WGS) entry which is preliminary data.</text>
</comment>
<dbReference type="EMBL" id="JAOTGY010000007">
    <property type="protein sequence ID" value="MDB6258025.1"/>
    <property type="molecule type" value="Genomic_DNA"/>
</dbReference>